<dbReference type="CDD" id="cd01650">
    <property type="entry name" value="RT_nLTR_like"/>
    <property type="match status" value="1"/>
</dbReference>
<dbReference type="PANTHER" id="PTHR33395:SF22">
    <property type="entry name" value="REVERSE TRANSCRIPTASE DOMAIN-CONTAINING PROTEIN"/>
    <property type="match status" value="1"/>
</dbReference>
<feature type="domain" description="Reverse transcriptase" evidence="1">
    <location>
        <begin position="504"/>
        <end position="759"/>
    </location>
</feature>
<dbReference type="PANTHER" id="PTHR33395">
    <property type="entry name" value="TRANSCRIPTASE, PUTATIVE-RELATED-RELATED"/>
    <property type="match status" value="1"/>
</dbReference>
<dbReference type="InterPro" id="IPR043502">
    <property type="entry name" value="DNA/RNA_pol_sf"/>
</dbReference>
<dbReference type="GO" id="GO:0061343">
    <property type="term" value="P:cell adhesion involved in heart morphogenesis"/>
    <property type="evidence" value="ECO:0007669"/>
    <property type="project" value="TreeGrafter"/>
</dbReference>
<dbReference type="InterPro" id="IPR036691">
    <property type="entry name" value="Endo/exonu/phosph_ase_sf"/>
</dbReference>
<evidence type="ECO:0000259" key="1">
    <source>
        <dbReference type="PROSITE" id="PS50878"/>
    </source>
</evidence>
<dbReference type="Gene3D" id="3.60.10.10">
    <property type="entry name" value="Endonuclease/exonuclease/phosphatase"/>
    <property type="match status" value="1"/>
</dbReference>
<sequence>MVVKECGARSKTTKREHKRNGSTINKIKVMYTNIDGLVSSLRELRDYLHERKPEVACITETKLTREINVEFEEEGYNTWRRDRKNKGGGGVMILVRKNILIETVEYGEGRSETLSVEIKIQGQESRKIIVAYMPPKTNTWGTDDYKHMQSEFIKSIDDMLKIRNKVLLVGDFNSKEINWGEMEVTGIASTWSEEFLQTMMVNTMDQWVKENTRYRGEDEPSLLDLVFTKKPENEPSIEYLCPVGKSDHVKMEIEIKEEVPKFNEEYKNERKNYAKADFTGLKKFYGELAWNNLLRGMEVQKKYEVFLSKFREGVERYVPRYKVKENKKVWFNEKCAEAKKKKERAWKKMRKQWNEINREEYRTARNDYVKIRREEERNFERDVVGKCKEEPKLFYRYVNGKIKHRDTITKLKKNGEIYETTQEMAEILNKSFKSVFTRETVFASLGDEEQQKGIANIQVERKEIKRLLEELDTRKAMGPDEVNGWILKECREELEEPIWEIINSSLKEGKVPKEWKRANIVPLYKGGNKMEPLNYRPVSLTSIVSKLCEIVIKNRWVQYLEQENIITEKQFGFRKERSCITNLLSFYTRVIDKLQERDGWVDAVYLDLKKAFDTVPHKSLIWKLEHRGGLKGKILKWMKDYLQGREMSTVIRDNKSSWCEVTSGVPQGSVLAPIMFQVYINDMTVGLNSYINMFADDAKLMKVIKNQEDCEELQRDIDRIYEWSKRWKLEFNIKKCHVMEMGRSKRRPSWEYKMGGITIPKSKEEKDLGVIIQDTLSPEKHINGIFGSTYNLLANIRVAFNYLDKEMMKKIITHMIRPKLEYAAVVWSPHKKKDIRKLERIQRTATKMIPELEDLSYEERLEEIGLPTLQERRERGDLITMFKLVNGMEKIDRDDLVIKVEEGDRRTRGHMKKLKKSHCLGDIKKYSFPHRTVEIWNNLKEEVVAAKSVHMFKEKLDKFGYGDRTN</sequence>
<dbReference type="SUPFAM" id="SSF56672">
    <property type="entry name" value="DNA/RNA polymerases"/>
    <property type="match status" value="1"/>
</dbReference>
<dbReference type="GO" id="GO:0071897">
    <property type="term" value="P:DNA biosynthetic process"/>
    <property type="evidence" value="ECO:0007669"/>
    <property type="project" value="UniProtKB-ARBA"/>
</dbReference>
<dbReference type="PROSITE" id="PS50878">
    <property type="entry name" value="RT_POL"/>
    <property type="match status" value="1"/>
</dbReference>
<evidence type="ECO:0000313" key="2">
    <source>
        <dbReference type="EMBL" id="JAI56853.1"/>
    </source>
</evidence>
<dbReference type="InterPro" id="IPR005135">
    <property type="entry name" value="Endo/exonuclease/phosphatase"/>
</dbReference>
<dbReference type="SUPFAM" id="SSF56219">
    <property type="entry name" value="DNase I-like"/>
    <property type="match status" value="1"/>
</dbReference>
<dbReference type="Pfam" id="PF00078">
    <property type="entry name" value="RVT_1"/>
    <property type="match status" value="1"/>
</dbReference>
<dbReference type="GO" id="GO:0007508">
    <property type="term" value="P:larval heart development"/>
    <property type="evidence" value="ECO:0007669"/>
    <property type="project" value="TreeGrafter"/>
</dbReference>
<dbReference type="GO" id="GO:0031012">
    <property type="term" value="C:extracellular matrix"/>
    <property type="evidence" value="ECO:0007669"/>
    <property type="project" value="TreeGrafter"/>
</dbReference>
<protein>
    <recommendedName>
        <fullName evidence="1">Reverse transcriptase domain-containing protein</fullName>
    </recommendedName>
</protein>
<reference evidence="2" key="1">
    <citation type="submission" date="2015-09" db="EMBL/GenBank/DDBJ databases">
        <title>Scylla olivacea transcriptome.</title>
        <authorList>
            <person name="Ikhwanuddin M."/>
        </authorList>
    </citation>
    <scope>NUCLEOTIDE SEQUENCE</scope>
</reference>
<proteinExistence type="predicted"/>
<dbReference type="InterPro" id="IPR000477">
    <property type="entry name" value="RT_dom"/>
</dbReference>
<name>A0A0P4VXB7_SCYOL</name>
<dbReference type="GO" id="GO:0003824">
    <property type="term" value="F:catalytic activity"/>
    <property type="evidence" value="ECO:0007669"/>
    <property type="project" value="InterPro"/>
</dbReference>
<dbReference type="Pfam" id="PF14529">
    <property type="entry name" value="Exo_endo_phos_2"/>
    <property type="match status" value="1"/>
</dbReference>
<dbReference type="AlphaFoldDB" id="A0A0P4VXB7"/>
<accession>A0A0P4VXB7</accession>
<organism evidence="2">
    <name type="scientific">Scylla olivacea</name>
    <name type="common">Orange mud crab</name>
    <name type="synonym">Cancer olivacea</name>
    <dbReference type="NCBI Taxonomy" id="85551"/>
    <lineage>
        <taxon>Eukaryota</taxon>
        <taxon>Metazoa</taxon>
        <taxon>Ecdysozoa</taxon>
        <taxon>Arthropoda</taxon>
        <taxon>Crustacea</taxon>
        <taxon>Multicrustacea</taxon>
        <taxon>Malacostraca</taxon>
        <taxon>Eumalacostraca</taxon>
        <taxon>Eucarida</taxon>
        <taxon>Decapoda</taxon>
        <taxon>Pleocyemata</taxon>
        <taxon>Brachyura</taxon>
        <taxon>Eubrachyura</taxon>
        <taxon>Portunoidea</taxon>
        <taxon>Portunidae</taxon>
        <taxon>Portuninae</taxon>
        <taxon>Scylla</taxon>
    </lineage>
</organism>
<dbReference type="EMBL" id="GDRN01110859">
    <property type="protein sequence ID" value="JAI56853.1"/>
    <property type="molecule type" value="Transcribed_RNA"/>
</dbReference>